<dbReference type="SUPFAM" id="SSF88659">
    <property type="entry name" value="Sigma3 and sigma4 domains of RNA polymerase sigma factors"/>
    <property type="match status" value="1"/>
</dbReference>
<dbReference type="EMBL" id="QGKM01000047">
    <property type="protein sequence ID" value="PWQ95100.1"/>
    <property type="molecule type" value="Genomic_DNA"/>
</dbReference>
<evidence type="ECO:0000256" key="2">
    <source>
        <dbReference type="ARBA" id="ARBA00023015"/>
    </source>
</evidence>
<accession>A0A317CFJ6</accession>
<dbReference type="Gene3D" id="1.10.1740.10">
    <property type="match status" value="1"/>
</dbReference>
<dbReference type="InterPro" id="IPR039425">
    <property type="entry name" value="RNA_pol_sigma-70-like"/>
</dbReference>
<dbReference type="NCBIfam" id="TIGR02937">
    <property type="entry name" value="sigma70-ECF"/>
    <property type="match status" value="1"/>
</dbReference>
<dbReference type="InterPro" id="IPR036388">
    <property type="entry name" value="WH-like_DNA-bd_sf"/>
</dbReference>
<comment type="similarity">
    <text evidence="1">Belongs to the sigma-70 factor family. ECF subfamily.</text>
</comment>
<keyword evidence="2" id="KW-0805">Transcription regulation</keyword>
<dbReference type="Pfam" id="PF04542">
    <property type="entry name" value="Sigma70_r2"/>
    <property type="match status" value="1"/>
</dbReference>
<name>A0A317CFJ6_9GAMM</name>
<dbReference type="Pfam" id="PF08281">
    <property type="entry name" value="Sigma70_r4_2"/>
    <property type="match status" value="1"/>
</dbReference>
<sequence length="200" mass="22744">MLSKVSTSIQNDDSTDRSKEIDMINLDDLLIRSAQRDQAAFKTLYNATSPKLFGVLVGMMRNESLAEEVLQDSYLKIWEKAEKYQSSKSGAMTWMRTIATNTARDKLRALKVRHYQDECGDYIENIEGSEASLDNRLSIDNELSRVSKALKKLKAPHRECLILSYYHGYSHAELAKKLNLPLGTIKTWIRLGREELIAAA</sequence>
<evidence type="ECO:0000256" key="1">
    <source>
        <dbReference type="ARBA" id="ARBA00010641"/>
    </source>
</evidence>
<evidence type="ECO:0000313" key="7">
    <source>
        <dbReference type="EMBL" id="PWQ95100.1"/>
    </source>
</evidence>
<feature type="domain" description="RNA polymerase sigma-70 region 2" evidence="5">
    <location>
        <begin position="44"/>
        <end position="110"/>
    </location>
</feature>
<evidence type="ECO:0000259" key="6">
    <source>
        <dbReference type="Pfam" id="PF08281"/>
    </source>
</evidence>
<dbReference type="CDD" id="cd06171">
    <property type="entry name" value="Sigma70_r4"/>
    <property type="match status" value="1"/>
</dbReference>
<evidence type="ECO:0000256" key="4">
    <source>
        <dbReference type="ARBA" id="ARBA00023163"/>
    </source>
</evidence>
<dbReference type="Proteomes" id="UP000245539">
    <property type="component" value="Unassembled WGS sequence"/>
</dbReference>
<dbReference type="InterPro" id="IPR013325">
    <property type="entry name" value="RNA_pol_sigma_r2"/>
</dbReference>
<keyword evidence="3" id="KW-0731">Sigma factor</keyword>
<dbReference type="SUPFAM" id="SSF88946">
    <property type="entry name" value="Sigma2 domain of RNA polymerase sigma factors"/>
    <property type="match status" value="1"/>
</dbReference>
<dbReference type="InterPro" id="IPR013324">
    <property type="entry name" value="RNA_pol_sigma_r3/r4-like"/>
</dbReference>
<dbReference type="OrthoDB" id="9784272at2"/>
<evidence type="ECO:0000259" key="5">
    <source>
        <dbReference type="Pfam" id="PF04542"/>
    </source>
</evidence>
<organism evidence="7 8">
    <name type="scientific">Leucothrix pacifica</name>
    <dbReference type="NCBI Taxonomy" id="1247513"/>
    <lineage>
        <taxon>Bacteria</taxon>
        <taxon>Pseudomonadati</taxon>
        <taxon>Pseudomonadota</taxon>
        <taxon>Gammaproteobacteria</taxon>
        <taxon>Thiotrichales</taxon>
        <taxon>Thiotrichaceae</taxon>
        <taxon>Leucothrix</taxon>
    </lineage>
</organism>
<gene>
    <name evidence="7" type="ORF">DKW60_15365</name>
</gene>
<dbReference type="GO" id="GO:0003677">
    <property type="term" value="F:DNA binding"/>
    <property type="evidence" value="ECO:0007669"/>
    <property type="project" value="InterPro"/>
</dbReference>
<reference evidence="7 8" key="1">
    <citation type="submission" date="2018-05" db="EMBL/GenBank/DDBJ databases">
        <title>Leucothrix arctica sp. nov., isolated from Arctic seawater.</title>
        <authorList>
            <person name="Choi A."/>
            <person name="Baek K."/>
        </authorList>
    </citation>
    <scope>NUCLEOTIDE SEQUENCE [LARGE SCALE GENOMIC DNA]</scope>
    <source>
        <strain evidence="7 8">JCM 18388</strain>
    </source>
</reference>
<evidence type="ECO:0000256" key="3">
    <source>
        <dbReference type="ARBA" id="ARBA00023082"/>
    </source>
</evidence>
<dbReference type="Gene3D" id="1.10.10.10">
    <property type="entry name" value="Winged helix-like DNA-binding domain superfamily/Winged helix DNA-binding domain"/>
    <property type="match status" value="1"/>
</dbReference>
<keyword evidence="4" id="KW-0804">Transcription</keyword>
<dbReference type="InterPro" id="IPR007627">
    <property type="entry name" value="RNA_pol_sigma70_r2"/>
</dbReference>
<dbReference type="GO" id="GO:0016987">
    <property type="term" value="F:sigma factor activity"/>
    <property type="evidence" value="ECO:0007669"/>
    <property type="project" value="UniProtKB-KW"/>
</dbReference>
<dbReference type="PANTHER" id="PTHR43133">
    <property type="entry name" value="RNA POLYMERASE ECF-TYPE SIGMA FACTO"/>
    <property type="match status" value="1"/>
</dbReference>
<comment type="caution">
    <text evidence="7">The sequence shown here is derived from an EMBL/GenBank/DDBJ whole genome shotgun (WGS) entry which is preliminary data.</text>
</comment>
<proteinExistence type="inferred from homology"/>
<dbReference type="PANTHER" id="PTHR43133:SF62">
    <property type="entry name" value="RNA POLYMERASE SIGMA FACTOR SIGZ"/>
    <property type="match status" value="1"/>
</dbReference>
<keyword evidence="8" id="KW-1185">Reference proteome</keyword>
<dbReference type="InterPro" id="IPR013249">
    <property type="entry name" value="RNA_pol_sigma70_r4_t2"/>
</dbReference>
<evidence type="ECO:0000313" key="8">
    <source>
        <dbReference type="Proteomes" id="UP000245539"/>
    </source>
</evidence>
<dbReference type="AlphaFoldDB" id="A0A317CFJ6"/>
<feature type="domain" description="RNA polymerase sigma factor 70 region 4 type 2" evidence="6">
    <location>
        <begin position="145"/>
        <end position="196"/>
    </location>
</feature>
<protein>
    <submittedName>
        <fullName evidence="7">RNA polymerase subunit sigma-24</fullName>
    </submittedName>
</protein>
<dbReference type="InterPro" id="IPR014284">
    <property type="entry name" value="RNA_pol_sigma-70_dom"/>
</dbReference>
<dbReference type="GO" id="GO:0006352">
    <property type="term" value="P:DNA-templated transcription initiation"/>
    <property type="evidence" value="ECO:0007669"/>
    <property type="project" value="InterPro"/>
</dbReference>